<dbReference type="AlphaFoldDB" id="A0AA87AR25"/>
<accession>A0AA87AR25</accession>
<comment type="caution">
    <text evidence="1">The sequence shown here is derived from an EMBL/GenBank/DDBJ whole genome shotgun (WGS) entry which is preliminary data.</text>
</comment>
<dbReference type="RefSeq" id="WP_003147535.1">
    <property type="nucleotide sequence ID" value="NZ_GL883584.1"/>
</dbReference>
<organism evidence="1 2">
    <name type="scientific">Gemella haemolysans M341</name>
    <dbReference type="NCBI Taxonomy" id="562981"/>
    <lineage>
        <taxon>Bacteria</taxon>
        <taxon>Bacillati</taxon>
        <taxon>Bacillota</taxon>
        <taxon>Bacilli</taxon>
        <taxon>Bacillales</taxon>
        <taxon>Gemellaceae</taxon>
        <taxon>Gemella</taxon>
    </lineage>
</organism>
<protein>
    <submittedName>
        <fullName evidence="1">Uncharacterized protein</fullName>
    </submittedName>
</protein>
<reference evidence="1 2" key="1">
    <citation type="submission" date="2011-03" db="EMBL/GenBank/DDBJ databases">
        <title>The Genome Sequence of Gemella haemolysans M341.</title>
        <authorList>
            <consortium name="The Broad Institute Genome Sequencing Platform"/>
            <consortium name="The Broad Institute Genome Sequencing Center for Infectious Disease"/>
            <person name="Earl A."/>
            <person name="Ward D."/>
            <person name="Feldgarden M."/>
            <person name="Gevers D."/>
            <person name="Sibley C.D."/>
            <person name="Field T.R."/>
            <person name="Grinwis M."/>
            <person name="Eshaghurshan C.S."/>
            <person name="Surette M.G."/>
            <person name="Young S.K."/>
            <person name="Zeng Q."/>
            <person name="Gargeya S."/>
            <person name="Fitzgerald M."/>
            <person name="Haas B."/>
            <person name="Abouelleil A."/>
            <person name="Alvarado L."/>
            <person name="Arachchi H.M."/>
            <person name="Berlin A."/>
            <person name="Brown A."/>
            <person name="Chapman S.B."/>
            <person name="Chen Z."/>
            <person name="Dunbar C."/>
            <person name="Freedman E."/>
            <person name="Gearin G."/>
            <person name="Gellesch M."/>
            <person name="Goldberg J."/>
            <person name="Griggs A."/>
            <person name="Gujja S."/>
            <person name="Heilman E.R."/>
            <person name="Heiman D."/>
            <person name="Howarth C."/>
            <person name="Larson L."/>
            <person name="Lui A."/>
            <person name="MacDonald P.J.P."/>
            <person name="Mehta T."/>
            <person name="Montmayeur A."/>
            <person name="Murphy C."/>
            <person name="Neiman D."/>
            <person name="Pearson M."/>
            <person name="Priest M."/>
            <person name="Roberts A."/>
            <person name="Saif S."/>
            <person name="Shea T."/>
            <person name="Shenoy N."/>
            <person name="Sisk P."/>
            <person name="Stolte C."/>
            <person name="Sykes S."/>
            <person name="White J."/>
            <person name="Yandava C."/>
            <person name="Wortman J."/>
            <person name="Nusbaum C."/>
            <person name="Birren B."/>
        </authorList>
    </citation>
    <scope>NUCLEOTIDE SEQUENCE [LARGE SCALE GENOMIC DNA]</scope>
    <source>
        <strain evidence="1 2">M341</strain>
    </source>
</reference>
<sequence length="151" mass="17510">MKIALIIILAIAIFMFFSTRNSKSKEEWAEKQKVSKEKFNELVKDSNREEVLSVVDASKGDIHNVKMIRDRYTDLVLYDAKALWEAVKEDALNRRTLQVKELIASDYTDIKEVVNPDVGDIANIKIIREHYGLDLVQAKELWDSIRDEVKQ</sequence>
<dbReference type="EMBL" id="ACRO01000028">
    <property type="protein sequence ID" value="EGF87661.1"/>
    <property type="molecule type" value="Genomic_DNA"/>
</dbReference>
<dbReference type="Proteomes" id="UP000004773">
    <property type="component" value="Unassembled WGS sequence"/>
</dbReference>
<name>A0AA87AR25_9BACL</name>
<evidence type="ECO:0000313" key="2">
    <source>
        <dbReference type="Proteomes" id="UP000004773"/>
    </source>
</evidence>
<evidence type="ECO:0000313" key="1">
    <source>
        <dbReference type="EMBL" id="EGF87661.1"/>
    </source>
</evidence>
<proteinExistence type="predicted"/>
<gene>
    <name evidence="1" type="ORF">HMPREF0428_01393</name>
</gene>